<evidence type="ECO:0000313" key="10">
    <source>
        <dbReference type="EMBL" id="MDK4326992.1"/>
    </source>
</evidence>
<evidence type="ECO:0000256" key="7">
    <source>
        <dbReference type="ARBA" id="ARBA00023136"/>
    </source>
</evidence>
<accession>A0AAP4F759</accession>
<proteinExistence type="inferred from homology"/>
<keyword evidence="7 8" id="KW-0472">Membrane</keyword>
<dbReference type="GO" id="GO:0033214">
    <property type="term" value="P:siderophore-iron import into cell"/>
    <property type="evidence" value="ECO:0007669"/>
    <property type="project" value="TreeGrafter"/>
</dbReference>
<dbReference type="AlphaFoldDB" id="A0AAP4F759"/>
<dbReference type="PANTHER" id="PTHR30472:SF24">
    <property type="entry name" value="FERRIC ENTEROBACTIN TRANSPORT SYSTEM PERMEASE PROTEIN FEPG"/>
    <property type="match status" value="1"/>
</dbReference>
<feature type="transmembrane region" description="Helical" evidence="8">
    <location>
        <begin position="31"/>
        <end position="53"/>
    </location>
</feature>
<evidence type="ECO:0000256" key="8">
    <source>
        <dbReference type="SAM" id="Phobius"/>
    </source>
</evidence>
<dbReference type="InterPro" id="IPR037294">
    <property type="entry name" value="ABC_BtuC-like"/>
</dbReference>
<feature type="transmembrane region" description="Helical" evidence="8">
    <location>
        <begin position="229"/>
        <end position="251"/>
    </location>
</feature>
<keyword evidence="4" id="KW-1003">Cell membrane</keyword>
<dbReference type="Gene3D" id="1.10.3470.10">
    <property type="entry name" value="ABC transporter involved in vitamin B12 uptake, BtuC"/>
    <property type="match status" value="1"/>
</dbReference>
<dbReference type="Pfam" id="PF01032">
    <property type="entry name" value="FecCD"/>
    <property type="match status" value="1"/>
</dbReference>
<evidence type="ECO:0000256" key="3">
    <source>
        <dbReference type="ARBA" id="ARBA00022448"/>
    </source>
</evidence>
<evidence type="ECO:0000256" key="6">
    <source>
        <dbReference type="ARBA" id="ARBA00022989"/>
    </source>
</evidence>
<keyword evidence="12" id="KW-1185">Reference proteome</keyword>
<keyword evidence="6 8" id="KW-1133">Transmembrane helix</keyword>
<dbReference type="InterPro" id="IPR000522">
    <property type="entry name" value="ABC_transptr_permease_BtuC"/>
</dbReference>
<keyword evidence="5 8" id="KW-0812">Transmembrane</keyword>
<sequence>MTNSPHLLSRPVVPGRPALRKGRISLVWRPWVLFSTIAMICAAVIIFAASIAIGDYPLTVPEVLRIIFLGDGSRIERIAVFDWRMPRALTALTVGFALGLAGALTQSVTGNPLASPDILGITSGASAAAVTVLTFGGGVGAFAAVAGKVATFGLPLAALAGGLITGAVVWILSSRGSFDAYRLVLFGIIITALMNAYIGFLMTRAELRDAATAQQWLAGSLNSTNWDRAVPVALVILICVPLLAWMAYTLTAAVLGQDLAAALGLRVSRTQLTFLVIAVTLASIAVAAAGPIGFVAFVAPQLAVRITKLSTPPLVASAFMGAILLLGADLVVRTNIPVDLPVGIVTSAFGGVFLLYLLISSNLKRSRSS</sequence>
<gene>
    <name evidence="9" type="ORF">QPX45_10230</name>
    <name evidence="10" type="ORF">QPX54_10825</name>
</gene>
<name>A0AAP4F759_9CORY</name>
<keyword evidence="3" id="KW-0813">Transport</keyword>
<evidence type="ECO:0000256" key="4">
    <source>
        <dbReference type="ARBA" id="ARBA00022475"/>
    </source>
</evidence>
<dbReference type="GO" id="GO:0005886">
    <property type="term" value="C:plasma membrane"/>
    <property type="evidence" value="ECO:0007669"/>
    <property type="project" value="UniProtKB-SubCell"/>
</dbReference>
<feature type="transmembrane region" description="Helical" evidence="8">
    <location>
        <begin position="180"/>
        <end position="200"/>
    </location>
</feature>
<dbReference type="SUPFAM" id="SSF81345">
    <property type="entry name" value="ABC transporter involved in vitamin B12 uptake, BtuC"/>
    <property type="match status" value="1"/>
</dbReference>
<dbReference type="RefSeq" id="WP_049167842.1">
    <property type="nucleotide sequence ID" value="NZ_CABIYR010000006.1"/>
</dbReference>
<dbReference type="EMBL" id="JASNVP010000013">
    <property type="protein sequence ID" value="MDK4326992.1"/>
    <property type="molecule type" value="Genomic_DNA"/>
</dbReference>
<feature type="transmembrane region" description="Helical" evidence="8">
    <location>
        <begin position="311"/>
        <end position="331"/>
    </location>
</feature>
<organism evidence="10 11">
    <name type="scientific">Corynebacterium propinquum</name>
    <dbReference type="NCBI Taxonomy" id="43769"/>
    <lineage>
        <taxon>Bacteria</taxon>
        <taxon>Bacillati</taxon>
        <taxon>Actinomycetota</taxon>
        <taxon>Actinomycetes</taxon>
        <taxon>Mycobacteriales</taxon>
        <taxon>Corynebacteriaceae</taxon>
        <taxon>Corynebacterium</taxon>
    </lineage>
</organism>
<comment type="subcellular location">
    <subcellularLocation>
        <location evidence="1">Cell membrane</location>
        <topology evidence="1">Multi-pass membrane protein</topology>
    </subcellularLocation>
</comment>
<dbReference type="EMBL" id="JASNVK010000024">
    <property type="protein sequence ID" value="MDK4301602.1"/>
    <property type="molecule type" value="Genomic_DNA"/>
</dbReference>
<feature type="transmembrane region" description="Helical" evidence="8">
    <location>
        <begin position="272"/>
        <end position="299"/>
    </location>
</feature>
<feature type="transmembrane region" description="Helical" evidence="8">
    <location>
        <begin position="338"/>
        <end position="359"/>
    </location>
</feature>
<dbReference type="Proteomes" id="UP001243856">
    <property type="component" value="Unassembled WGS sequence"/>
</dbReference>
<dbReference type="GO" id="GO:0022857">
    <property type="term" value="F:transmembrane transporter activity"/>
    <property type="evidence" value="ECO:0007669"/>
    <property type="project" value="InterPro"/>
</dbReference>
<feature type="transmembrane region" description="Helical" evidence="8">
    <location>
        <begin position="152"/>
        <end position="173"/>
    </location>
</feature>
<evidence type="ECO:0000256" key="1">
    <source>
        <dbReference type="ARBA" id="ARBA00004651"/>
    </source>
</evidence>
<feature type="transmembrane region" description="Helical" evidence="8">
    <location>
        <begin position="118"/>
        <end position="146"/>
    </location>
</feature>
<dbReference type="Proteomes" id="UP001226160">
    <property type="component" value="Unassembled WGS sequence"/>
</dbReference>
<feature type="transmembrane region" description="Helical" evidence="8">
    <location>
        <begin position="88"/>
        <end position="106"/>
    </location>
</feature>
<protein>
    <submittedName>
        <fullName evidence="10">Iron chelate uptake ABC transporter family permease subunit</fullName>
    </submittedName>
</protein>
<reference evidence="10 12" key="1">
    <citation type="submission" date="2023-05" db="EMBL/GenBank/DDBJ databases">
        <title>Metabolic capabilities are highly conserved among human nasal-associated Corynebacterium species in pangenomic analyses.</title>
        <authorList>
            <person name="Tran T.H."/>
            <person name="Roberts A.Q."/>
            <person name="Escapa I.F."/>
            <person name="Gao W."/>
            <person name="Conlan S."/>
            <person name="Kong H."/>
            <person name="Segre J.A."/>
            <person name="Kelly M.S."/>
            <person name="Lemon K.P."/>
        </authorList>
    </citation>
    <scope>NUCLEOTIDE SEQUENCE</scope>
    <source>
        <strain evidence="10">KPL2654</strain>
        <strain evidence="9 12">KPL2811</strain>
    </source>
</reference>
<evidence type="ECO:0000313" key="12">
    <source>
        <dbReference type="Proteomes" id="UP001243856"/>
    </source>
</evidence>
<comment type="similarity">
    <text evidence="2">Belongs to the binding-protein-dependent transport system permease family. FecCD subfamily.</text>
</comment>
<evidence type="ECO:0000256" key="2">
    <source>
        <dbReference type="ARBA" id="ARBA00007935"/>
    </source>
</evidence>
<evidence type="ECO:0000256" key="5">
    <source>
        <dbReference type="ARBA" id="ARBA00022692"/>
    </source>
</evidence>
<evidence type="ECO:0000313" key="9">
    <source>
        <dbReference type="EMBL" id="MDK4301602.1"/>
    </source>
</evidence>
<comment type="caution">
    <text evidence="10">The sequence shown here is derived from an EMBL/GenBank/DDBJ whole genome shotgun (WGS) entry which is preliminary data.</text>
</comment>
<dbReference type="CDD" id="cd06550">
    <property type="entry name" value="TM_ABC_iron-siderophores_like"/>
    <property type="match status" value="1"/>
</dbReference>
<dbReference type="PANTHER" id="PTHR30472">
    <property type="entry name" value="FERRIC ENTEROBACTIN TRANSPORT SYSTEM PERMEASE PROTEIN"/>
    <property type="match status" value="1"/>
</dbReference>
<evidence type="ECO:0000313" key="11">
    <source>
        <dbReference type="Proteomes" id="UP001226160"/>
    </source>
</evidence>